<comment type="caution">
    <text evidence="2">The sequence shown here is derived from an EMBL/GenBank/DDBJ whole genome shotgun (WGS) entry which is preliminary data.</text>
</comment>
<accession>A0A511R2Q9</accession>
<name>A0A511R2Q9_9DEIN</name>
<sequence>MESSSNAPTFWESYRNGVGLALGLATVYLLILALLGWLVSKQLETPTKPKESSACSTSWQT</sequence>
<organism evidence="2 3">
    <name type="scientific">Meiothermus hypogaeus NBRC 106114</name>
    <dbReference type="NCBI Taxonomy" id="1227553"/>
    <lineage>
        <taxon>Bacteria</taxon>
        <taxon>Thermotogati</taxon>
        <taxon>Deinococcota</taxon>
        <taxon>Deinococci</taxon>
        <taxon>Thermales</taxon>
        <taxon>Thermaceae</taxon>
        <taxon>Meiothermus</taxon>
    </lineage>
</organism>
<protein>
    <submittedName>
        <fullName evidence="2">Uncharacterized protein</fullName>
    </submittedName>
</protein>
<feature type="transmembrane region" description="Helical" evidence="1">
    <location>
        <begin position="20"/>
        <end position="40"/>
    </location>
</feature>
<keyword evidence="1" id="KW-0812">Transmembrane</keyword>
<evidence type="ECO:0000256" key="1">
    <source>
        <dbReference type="SAM" id="Phobius"/>
    </source>
</evidence>
<evidence type="ECO:0000313" key="3">
    <source>
        <dbReference type="Proteomes" id="UP000321197"/>
    </source>
</evidence>
<keyword evidence="1" id="KW-0472">Membrane</keyword>
<reference evidence="2 3" key="1">
    <citation type="submission" date="2019-07" db="EMBL/GenBank/DDBJ databases">
        <title>Whole genome shotgun sequence of Meiothermus hypogaeus NBRC 106114.</title>
        <authorList>
            <person name="Hosoyama A."/>
            <person name="Uohara A."/>
            <person name="Ohji S."/>
            <person name="Ichikawa N."/>
        </authorList>
    </citation>
    <scope>NUCLEOTIDE SEQUENCE [LARGE SCALE GENOMIC DNA]</scope>
    <source>
        <strain evidence="2 3">NBRC 106114</strain>
    </source>
</reference>
<dbReference type="Proteomes" id="UP000321197">
    <property type="component" value="Unassembled WGS sequence"/>
</dbReference>
<dbReference type="AlphaFoldDB" id="A0A511R2Q9"/>
<gene>
    <name evidence="2" type="ORF">MHY01S_20640</name>
</gene>
<evidence type="ECO:0000313" key="2">
    <source>
        <dbReference type="EMBL" id="GEM83898.1"/>
    </source>
</evidence>
<dbReference type="EMBL" id="BJXL01000066">
    <property type="protein sequence ID" value="GEM83898.1"/>
    <property type="molecule type" value="Genomic_DNA"/>
</dbReference>
<keyword evidence="1" id="KW-1133">Transmembrane helix</keyword>
<proteinExistence type="predicted"/>